<keyword evidence="2" id="KW-0472">Membrane</keyword>
<dbReference type="EMBL" id="FOLO01000050">
    <property type="protein sequence ID" value="SFD33977.1"/>
    <property type="molecule type" value="Genomic_DNA"/>
</dbReference>
<keyword evidence="2" id="KW-0812">Transmembrane</keyword>
<feature type="transmembrane region" description="Helical" evidence="2">
    <location>
        <begin position="323"/>
        <end position="342"/>
    </location>
</feature>
<evidence type="ECO:0000256" key="2">
    <source>
        <dbReference type="SAM" id="Phobius"/>
    </source>
</evidence>
<dbReference type="OrthoDB" id="112250at2"/>
<name>A0A1I1RIW0_9GAMM</name>
<sequence length="377" mass="43201">MTVSKKEIVKAFQVSPEIEQVINDGQRLITYIARNGDAELDPQVTHIIINAKYKISNEEWTVEDEQEYLINYDKLAKIVYPVTVESINSVIPDKSGKKPKLTKAERSVAWYRRYTMLALFILLAMQIYYIFGNGLSSNLRDFFDQRQILITKMNSEEKDAQNLKYQNEVQLLNQKIDANYKLLMLWNQVWSLGGHFSDVMPQYTQKKFELNKKILLRENQNDKLDKLTLEQSLYQARIVYFGNLLSAEAVLKVLQGYILPLLYGLLGAFIFVLRSLLGEIKSITYTYDCEIRYRLRLTLGALGGMIIGWFLKPEDVQMSASVSSMALAFLMGYNVDVLFTLMDKIIDNLRQSIDKTPANTSQSSTASLNSQSKPSNG</sequence>
<evidence type="ECO:0000256" key="1">
    <source>
        <dbReference type="SAM" id="MobiDB-lite"/>
    </source>
</evidence>
<feature type="transmembrane region" description="Helical" evidence="2">
    <location>
        <begin position="254"/>
        <end position="273"/>
    </location>
</feature>
<accession>A0A1I1RIW0</accession>
<reference evidence="3 4" key="1">
    <citation type="submission" date="2016-10" db="EMBL/GenBank/DDBJ databases">
        <authorList>
            <person name="de Groot N.N."/>
        </authorList>
    </citation>
    <scope>NUCLEOTIDE SEQUENCE [LARGE SCALE GENOMIC DNA]</scope>
    <source>
        <strain evidence="3 4">DSM 6059</strain>
    </source>
</reference>
<evidence type="ECO:0000313" key="4">
    <source>
        <dbReference type="Proteomes" id="UP000198862"/>
    </source>
</evidence>
<evidence type="ECO:0000313" key="3">
    <source>
        <dbReference type="EMBL" id="SFD33977.1"/>
    </source>
</evidence>
<dbReference type="RefSeq" id="WP_091989435.1">
    <property type="nucleotide sequence ID" value="NZ_FOLO01000050.1"/>
</dbReference>
<feature type="transmembrane region" description="Helical" evidence="2">
    <location>
        <begin position="114"/>
        <end position="131"/>
    </location>
</feature>
<dbReference type="AlphaFoldDB" id="A0A1I1RIW0"/>
<keyword evidence="2" id="KW-1133">Transmembrane helix</keyword>
<feature type="compositionally biased region" description="Low complexity" evidence="1">
    <location>
        <begin position="358"/>
        <end position="377"/>
    </location>
</feature>
<proteinExistence type="predicted"/>
<keyword evidence="4" id="KW-1185">Reference proteome</keyword>
<protein>
    <submittedName>
        <fullName evidence="3">Uncharacterized protein</fullName>
    </submittedName>
</protein>
<feature type="region of interest" description="Disordered" evidence="1">
    <location>
        <begin position="357"/>
        <end position="377"/>
    </location>
</feature>
<feature type="transmembrane region" description="Helical" evidence="2">
    <location>
        <begin position="293"/>
        <end position="311"/>
    </location>
</feature>
<organism evidence="3 4">
    <name type="scientific">Pseudoalteromonas denitrificans DSM 6059</name>
    <dbReference type="NCBI Taxonomy" id="1123010"/>
    <lineage>
        <taxon>Bacteria</taxon>
        <taxon>Pseudomonadati</taxon>
        <taxon>Pseudomonadota</taxon>
        <taxon>Gammaproteobacteria</taxon>
        <taxon>Alteromonadales</taxon>
        <taxon>Pseudoalteromonadaceae</taxon>
        <taxon>Pseudoalteromonas</taxon>
    </lineage>
</organism>
<dbReference type="Proteomes" id="UP000198862">
    <property type="component" value="Unassembled WGS sequence"/>
</dbReference>
<gene>
    <name evidence="3" type="ORF">SAMN02745724_04244</name>
</gene>